<dbReference type="VEuPathDB" id="FungiDB:ASPVEDRAFT_133163"/>
<keyword evidence="9" id="KW-1185">Reference proteome</keyword>
<evidence type="ECO:0000256" key="5">
    <source>
        <dbReference type="ARBA" id="ARBA00023002"/>
    </source>
</evidence>
<evidence type="ECO:0000313" key="8">
    <source>
        <dbReference type="EMBL" id="OJJ02591.1"/>
    </source>
</evidence>
<dbReference type="GO" id="GO:0008270">
    <property type="term" value="F:zinc ion binding"/>
    <property type="evidence" value="ECO:0007669"/>
    <property type="project" value="InterPro"/>
</dbReference>
<reference evidence="9" key="1">
    <citation type="journal article" date="2017" name="Genome Biol.">
        <title>Comparative genomics reveals high biological diversity and specific adaptations in the industrially and medically important fungal genus Aspergillus.</title>
        <authorList>
            <person name="de Vries R.P."/>
            <person name="Riley R."/>
            <person name="Wiebenga A."/>
            <person name="Aguilar-Osorio G."/>
            <person name="Amillis S."/>
            <person name="Uchima C.A."/>
            <person name="Anderluh G."/>
            <person name="Asadollahi M."/>
            <person name="Askin M."/>
            <person name="Barry K."/>
            <person name="Battaglia E."/>
            <person name="Bayram O."/>
            <person name="Benocci T."/>
            <person name="Braus-Stromeyer S.A."/>
            <person name="Caldana C."/>
            <person name="Canovas D."/>
            <person name="Cerqueira G.C."/>
            <person name="Chen F."/>
            <person name="Chen W."/>
            <person name="Choi C."/>
            <person name="Clum A."/>
            <person name="Dos Santos R.A."/>
            <person name="Damasio A.R."/>
            <person name="Diallinas G."/>
            <person name="Emri T."/>
            <person name="Fekete E."/>
            <person name="Flipphi M."/>
            <person name="Freyberg S."/>
            <person name="Gallo A."/>
            <person name="Gournas C."/>
            <person name="Habgood R."/>
            <person name="Hainaut M."/>
            <person name="Harispe M.L."/>
            <person name="Henrissat B."/>
            <person name="Hilden K.S."/>
            <person name="Hope R."/>
            <person name="Hossain A."/>
            <person name="Karabika E."/>
            <person name="Karaffa L."/>
            <person name="Karanyi Z."/>
            <person name="Krasevec N."/>
            <person name="Kuo A."/>
            <person name="Kusch H."/>
            <person name="LaButti K."/>
            <person name="Lagendijk E.L."/>
            <person name="Lapidus A."/>
            <person name="Levasseur A."/>
            <person name="Lindquist E."/>
            <person name="Lipzen A."/>
            <person name="Logrieco A.F."/>
            <person name="MacCabe A."/>
            <person name="Maekelae M.R."/>
            <person name="Malavazi I."/>
            <person name="Melin P."/>
            <person name="Meyer V."/>
            <person name="Mielnichuk N."/>
            <person name="Miskei M."/>
            <person name="Molnar A.P."/>
            <person name="Mule G."/>
            <person name="Ngan C.Y."/>
            <person name="Orejas M."/>
            <person name="Orosz E."/>
            <person name="Ouedraogo J.P."/>
            <person name="Overkamp K.M."/>
            <person name="Park H.-S."/>
            <person name="Perrone G."/>
            <person name="Piumi F."/>
            <person name="Punt P.J."/>
            <person name="Ram A.F."/>
            <person name="Ramon A."/>
            <person name="Rauscher S."/>
            <person name="Record E."/>
            <person name="Riano-Pachon D.M."/>
            <person name="Robert V."/>
            <person name="Roehrig J."/>
            <person name="Ruller R."/>
            <person name="Salamov A."/>
            <person name="Salih N.S."/>
            <person name="Samson R.A."/>
            <person name="Sandor E."/>
            <person name="Sanguinetti M."/>
            <person name="Schuetze T."/>
            <person name="Sepcic K."/>
            <person name="Shelest E."/>
            <person name="Sherlock G."/>
            <person name="Sophianopoulou V."/>
            <person name="Squina F.M."/>
            <person name="Sun H."/>
            <person name="Susca A."/>
            <person name="Todd R.B."/>
            <person name="Tsang A."/>
            <person name="Unkles S.E."/>
            <person name="van de Wiele N."/>
            <person name="van Rossen-Uffink D."/>
            <person name="Oliveira J.V."/>
            <person name="Vesth T.C."/>
            <person name="Visser J."/>
            <person name="Yu J.-H."/>
            <person name="Zhou M."/>
            <person name="Andersen M.R."/>
            <person name="Archer D.B."/>
            <person name="Baker S.E."/>
            <person name="Benoit I."/>
            <person name="Brakhage A.A."/>
            <person name="Braus G.H."/>
            <person name="Fischer R."/>
            <person name="Frisvad J.C."/>
            <person name="Goldman G.H."/>
            <person name="Houbraken J."/>
            <person name="Oakley B."/>
            <person name="Pocsi I."/>
            <person name="Scazzocchio C."/>
            <person name="Seiboth B."/>
            <person name="vanKuyk P.A."/>
            <person name="Wortman J."/>
            <person name="Dyer P.S."/>
            <person name="Grigoriev I.V."/>
        </authorList>
    </citation>
    <scope>NUCLEOTIDE SEQUENCE [LARGE SCALE GENOMIC DNA]</scope>
    <source>
        <strain evidence="9">CBS 583.65</strain>
    </source>
</reference>
<evidence type="ECO:0000256" key="6">
    <source>
        <dbReference type="RuleBase" id="RU361277"/>
    </source>
</evidence>
<gene>
    <name evidence="8" type="ORF">ASPVEDRAFT_133163</name>
</gene>
<dbReference type="SUPFAM" id="SSF50129">
    <property type="entry name" value="GroES-like"/>
    <property type="match status" value="1"/>
</dbReference>
<dbReference type="OrthoDB" id="1560166at2759"/>
<proteinExistence type="inferred from homology"/>
<comment type="cofactor">
    <cofactor evidence="1 6">
        <name>Zn(2+)</name>
        <dbReference type="ChEBI" id="CHEBI:29105"/>
    </cofactor>
</comment>
<dbReference type="GO" id="GO:0016491">
    <property type="term" value="F:oxidoreductase activity"/>
    <property type="evidence" value="ECO:0007669"/>
    <property type="project" value="UniProtKB-KW"/>
</dbReference>
<dbReference type="AlphaFoldDB" id="A0A1L9PM60"/>
<dbReference type="Pfam" id="PF08240">
    <property type="entry name" value="ADH_N"/>
    <property type="match status" value="1"/>
</dbReference>
<dbReference type="EMBL" id="KV878129">
    <property type="protein sequence ID" value="OJJ02591.1"/>
    <property type="molecule type" value="Genomic_DNA"/>
</dbReference>
<dbReference type="PANTHER" id="PTHR43350:SF18">
    <property type="entry name" value="ENOYL REDUCTASE (ER) DOMAIN-CONTAINING PROTEIN"/>
    <property type="match status" value="1"/>
</dbReference>
<dbReference type="GeneID" id="63722511"/>
<dbReference type="PROSITE" id="PS00059">
    <property type="entry name" value="ADH_ZINC"/>
    <property type="match status" value="1"/>
</dbReference>
<feature type="domain" description="Enoyl reductase (ER)" evidence="7">
    <location>
        <begin position="12"/>
        <end position="383"/>
    </location>
</feature>
<dbReference type="Proteomes" id="UP000184073">
    <property type="component" value="Unassembled WGS sequence"/>
</dbReference>
<dbReference type="CDD" id="cd08278">
    <property type="entry name" value="benzyl_alcohol_DH"/>
    <property type="match status" value="1"/>
</dbReference>
<evidence type="ECO:0000256" key="2">
    <source>
        <dbReference type="ARBA" id="ARBA00008072"/>
    </source>
</evidence>
<dbReference type="SMART" id="SM00829">
    <property type="entry name" value="PKS_ER"/>
    <property type="match status" value="1"/>
</dbReference>
<dbReference type="RefSeq" id="XP_040668353.1">
    <property type="nucleotide sequence ID" value="XM_040807000.1"/>
</dbReference>
<accession>A0A1L9PM60</accession>
<protein>
    <recommendedName>
        <fullName evidence="7">Enoyl reductase (ER) domain-containing protein</fullName>
    </recommendedName>
</protein>
<evidence type="ECO:0000256" key="1">
    <source>
        <dbReference type="ARBA" id="ARBA00001947"/>
    </source>
</evidence>
<organism evidence="8 9">
    <name type="scientific">Aspergillus versicolor CBS 583.65</name>
    <dbReference type="NCBI Taxonomy" id="1036611"/>
    <lineage>
        <taxon>Eukaryota</taxon>
        <taxon>Fungi</taxon>
        <taxon>Dikarya</taxon>
        <taxon>Ascomycota</taxon>
        <taxon>Pezizomycotina</taxon>
        <taxon>Eurotiomycetes</taxon>
        <taxon>Eurotiomycetidae</taxon>
        <taxon>Eurotiales</taxon>
        <taxon>Aspergillaceae</taxon>
        <taxon>Aspergillus</taxon>
        <taxon>Aspergillus subgen. Nidulantes</taxon>
    </lineage>
</organism>
<dbReference type="InterPro" id="IPR020843">
    <property type="entry name" value="ER"/>
</dbReference>
<dbReference type="SUPFAM" id="SSF51735">
    <property type="entry name" value="NAD(P)-binding Rossmann-fold domains"/>
    <property type="match status" value="1"/>
</dbReference>
<sequence length="388" mass="41889">MAVTKAIVAREPRFTALNWALEDVAVCEEPGDDEVLVEMVASGVCHTDMVLSAVPSGQFGIQYPKVMGHEGSGYARKVGKNVTTVQSGDPVLLSFYSCGACDQCADKHPSYCDLFGIENYIGRKGHVNSAPATGKDKKEEEEEIYSRFFGQSSFTRYSIVDKASVINAKALVRNEEEMKLFAPLGCGFQTGMGAIDNTAQVGENTVLVISGLGSVGLAALMTAKIRKCKTIIGIDRIPSRIQLAKELGATHTIDTSPVGFNVRKAICDVYPTGVDCVIDTTGAPAIIEDGLRALRKRGKLVLIGVPPMQYELSISAIQQINTGRSVVGCLEGDCIPKEAIATLIQWYREGRFPIDKLVTYFEAHEFKQALAGLDDGSVVKAVLNWKNV</sequence>
<evidence type="ECO:0000313" key="9">
    <source>
        <dbReference type="Proteomes" id="UP000184073"/>
    </source>
</evidence>
<dbReference type="InterPro" id="IPR013154">
    <property type="entry name" value="ADH-like_N"/>
</dbReference>
<dbReference type="InterPro" id="IPR036291">
    <property type="entry name" value="NAD(P)-bd_dom_sf"/>
</dbReference>
<dbReference type="PANTHER" id="PTHR43350">
    <property type="entry name" value="NAD-DEPENDENT ALCOHOL DEHYDROGENASE"/>
    <property type="match status" value="1"/>
</dbReference>
<dbReference type="InterPro" id="IPR013149">
    <property type="entry name" value="ADH-like_C"/>
</dbReference>
<keyword evidence="4 6" id="KW-0862">Zinc</keyword>
<dbReference type="FunFam" id="3.40.50.720:FF:000003">
    <property type="entry name" value="S-(hydroxymethyl)glutathione dehydrogenase"/>
    <property type="match status" value="1"/>
</dbReference>
<dbReference type="InterPro" id="IPR011032">
    <property type="entry name" value="GroES-like_sf"/>
</dbReference>
<evidence type="ECO:0000256" key="3">
    <source>
        <dbReference type="ARBA" id="ARBA00022723"/>
    </source>
</evidence>
<dbReference type="Pfam" id="PF00107">
    <property type="entry name" value="ADH_zinc_N"/>
    <property type="match status" value="1"/>
</dbReference>
<evidence type="ECO:0000256" key="4">
    <source>
        <dbReference type="ARBA" id="ARBA00022833"/>
    </source>
</evidence>
<evidence type="ECO:0000259" key="7">
    <source>
        <dbReference type="SMART" id="SM00829"/>
    </source>
</evidence>
<comment type="similarity">
    <text evidence="2 6">Belongs to the zinc-containing alcohol dehydrogenase family.</text>
</comment>
<keyword evidence="3 6" id="KW-0479">Metal-binding</keyword>
<dbReference type="Gene3D" id="3.90.180.10">
    <property type="entry name" value="Medium-chain alcohol dehydrogenases, catalytic domain"/>
    <property type="match status" value="1"/>
</dbReference>
<dbReference type="STRING" id="1036611.A0A1L9PM60"/>
<name>A0A1L9PM60_ASPVE</name>
<dbReference type="Gene3D" id="3.40.50.720">
    <property type="entry name" value="NAD(P)-binding Rossmann-like Domain"/>
    <property type="match status" value="1"/>
</dbReference>
<keyword evidence="5" id="KW-0560">Oxidoreductase</keyword>
<dbReference type="InterPro" id="IPR002328">
    <property type="entry name" value="ADH_Zn_CS"/>
</dbReference>